<gene>
    <name evidence="2" type="ORF">Cvel_23697</name>
</gene>
<accession>A0A0G4GX23</accession>
<feature type="compositionally biased region" description="Polar residues" evidence="1">
    <location>
        <begin position="17"/>
        <end position="28"/>
    </location>
</feature>
<dbReference type="VEuPathDB" id="CryptoDB:Cvel_23697"/>
<protein>
    <submittedName>
        <fullName evidence="2">Uncharacterized protein</fullName>
    </submittedName>
</protein>
<dbReference type="EMBL" id="CDMZ01001628">
    <property type="protein sequence ID" value="CEM35396.1"/>
    <property type="molecule type" value="Genomic_DNA"/>
</dbReference>
<dbReference type="PhylomeDB" id="A0A0G4GX23"/>
<dbReference type="AlphaFoldDB" id="A0A0G4GX23"/>
<feature type="compositionally biased region" description="Basic and acidic residues" evidence="1">
    <location>
        <begin position="1"/>
        <end position="11"/>
    </location>
</feature>
<sequence>MWKGNCEKGGDGKWGNQDMSGSTQTTGWTMRGQGGAVLTPRHLVDVVRARRDVLHERNEGTTALTAPPPDPAPQTSAGELGVGSPIILQVPKGKKVKGRPQEGDKEGHEKVLEREERVGRGQLRERGRMERRGHPQPCKGGRTLN</sequence>
<organism evidence="2">
    <name type="scientific">Chromera velia CCMP2878</name>
    <dbReference type="NCBI Taxonomy" id="1169474"/>
    <lineage>
        <taxon>Eukaryota</taxon>
        <taxon>Sar</taxon>
        <taxon>Alveolata</taxon>
        <taxon>Colpodellida</taxon>
        <taxon>Chromeraceae</taxon>
        <taxon>Chromera</taxon>
    </lineage>
</organism>
<evidence type="ECO:0000313" key="2">
    <source>
        <dbReference type="EMBL" id="CEM35396.1"/>
    </source>
</evidence>
<feature type="compositionally biased region" description="Basic and acidic residues" evidence="1">
    <location>
        <begin position="99"/>
        <end position="133"/>
    </location>
</feature>
<feature type="region of interest" description="Disordered" evidence="1">
    <location>
        <begin position="1"/>
        <end position="36"/>
    </location>
</feature>
<evidence type="ECO:0000256" key="1">
    <source>
        <dbReference type="SAM" id="MobiDB-lite"/>
    </source>
</evidence>
<reference evidence="2" key="1">
    <citation type="submission" date="2014-11" db="EMBL/GenBank/DDBJ databases">
        <authorList>
            <person name="Otto D Thomas"/>
            <person name="Naeem Raeece"/>
        </authorList>
    </citation>
    <scope>NUCLEOTIDE SEQUENCE</scope>
</reference>
<feature type="region of interest" description="Disordered" evidence="1">
    <location>
        <begin position="52"/>
        <end position="145"/>
    </location>
</feature>
<name>A0A0G4GX23_9ALVE</name>
<proteinExistence type="predicted"/>